<dbReference type="PROSITE" id="PS50885">
    <property type="entry name" value="HAMP"/>
    <property type="match status" value="1"/>
</dbReference>
<comment type="caution">
    <text evidence="7">The sequence shown here is derived from an EMBL/GenBank/DDBJ whole genome shotgun (WGS) entry which is preliminary data.</text>
</comment>
<dbReference type="Pfam" id="PF00015">
    <property type="entry name" value="MCPsignal"/>
    <property type="match status" value="1"/>
</dbReference>
<keyword evidence="4" id="KW-0472">Membrane</keyword>
<feature type="domain" description="HAMP" evidence="6">
    <location>
        <begin position="290"/>
        <end position="343"/>
    </location>
</feature>
<proteinExistence type="inferred from homology"/>
<dbReference type="Pfam" id="PF00672">
    <property type="entry name" value="HAMP"/>
    <property type="match status" value="1"/>
</dbReference>
<accession>A0A6N8DH75</accession>
<protein>
    <submittedName>
        <fullName evidence="7">HAMP domain-containing protein</fullName>
    </submittedName>
</protein>
<evidence type="ECO:0000259" key="6">
    <source>
        <dbReference type="PROSITE" id="PS50885"/>
    </source>
</evidence>
<evidence type="ECO:0000256" key="2">
    <source>
        <dbReference type="ARBA" id="ARBA00029447"/>
    </source>
</evidence>
<dbReference type="CDD" id="cd06225">
    <property type="entry name" value="HAMP"/>
    <property type="match status" value="1"/>
</dbReference>
<dbReference type="PANTHER" id="PTHR32089:SF112">
    <property type="entry name" value="LYSOZYME-LIKE PROTEIN-RELATED"/>
    <property type="match status" value="1"/>
</dbReference>
<keyword evidence="4" id="KW-1133">Transmembrane helix</keyword>
<name>A0A6N8DH75_RHOAC</name>
<comment type="similarity">
    <text evidence="2">Belongs to the methyl-accepting chemotaxis (MCP) protein family.</text>
</comment>
<dbReference type="SUPFAM" id="SSF58104">
    <property type="entry name" value="Methyl-accepting chemotaxis protein (MCP) signaling domain"/>
    <property type="match status" value="1"/>
</dbReference>
<dbReference type="Gene3D" id="6.10.340.10">
    <property type="match status" value="1"/>
</dbReference>
<feature type="transmembrane region" description="Helical" evidence="4">
    <location>
        <begin position="12"/>
        <end position="32"/>
    </location>
</feature>
<evidence type="ECO:0000256" key="3">
    <source>
        <dbReference type="PROSITE-ProRule" id="PRU00284"/>
    </source>
</evidence>
<feature type="transmembrane region" description="Helical" evidence="4">
    <location>
        <begin position="267"/>
        <end position="289"/>
    </location>
</feature>
<reference evidence="7 8" key="1">
    <citation type="submission" date="2019-11" db="EMBL/GenBank/DDBJ databases">
        <title>Whole-genome sequence of a Rhodoblastus acidophilus DSM 142.</title>
        <authorList>
            <person name="Kyndt J.A."/>
            <person name="Meyer T.E."/>
        </authorList>
    </citation>
    <scope>NUCLEOTIDE SEQUENCE [LARGE SCALE GENOMIC DNA]</scope>
    <source>
        <strain evidence="7 8">DSM 142</strain>
    </source>
</reference>
<dbReference type="SMART" id="SM00304">
    <property type="entry name" value="HAMP"/>
    <property type="match status" value="1"/>
</dbReference>
<keyword evidence="1 3" id="KW-0807">Transducer</keyword>
<dbReference type="Proteomes" id="UP000439113">
    <property type="component" value="Unassembled WGS sequence"/>
</dbReference>
<dbReference type="OrthoDB" id="8456761at2"/>
<dbReference type="AlphaFoldDB" id="A0A6N8DH75"/>
<feature type="domain" description="Methyl-accepting transducer" evidence="5">
    <location>
        <begin position="383"/>
        <end position="605"/>
    </location>
</feature>
<dbReference type="Gene3D" id="1.10.287.950">
    <property type="entry name" value="Methyl-accepting chemotaxis protein"/>
    <property type="match status" value="1"/>
</dbReference>
<keyword evidence="4" id="KW-0812">Transmembrane</keyword>
<sequence length="639" mass="67076">MSLQNLSLSQKLLSALAILLVPIAALLYFVVIEKDSQIQSTRKEMAGVAYLRALQQGFASALAEESSGSASAILKAEDADQGRLALTQQSRAIAADFRSGQFDAALTKLSEAITMASDNSNITLDPETDAYFVGDIMVNQAQAILQRSDGLVAAARILQRAKSEEATIAFAVARENLTTAAASFANDWTRAVNGNADGRLRAEMGATMEPIAALLPKLVQAAKDRDLAAVLKLAPDMESRILTALPKLDDAMQRLLEARVAGFRAAVFARVAFSLVIALLGLLAALLVIRSVTRPIINIVQALDSIQNGRFDIVVPEVRSRDEIGLLAIAAQRYRDAAAQAVRAQGDSKARHEQELRDMSARENANAAFTNAMHGAIAALGRQIKQTEGGACRIADQTDAAASQAEAIARAAQQASETVQLVASSADELAASITDIAGSVIEASEITSAASRDMRQAQAMVENLSEASEKISAVISLITDIAAQTNLLALNATIEAARAGEAGRGFAVVAAEVKTLAGQTARATEEIAGHIHAVTEASGRVIAAMNGVEGTIEKVNLVSTAIAGVIEQQRAATREIASNIQLAASSSEEVTISIAQVAQAIAVSRTETLEVRNVVGELEQEAARLHENVANYVSGAKAA</sequence>
<dbReference type="EMBL" id="WNKS01000001">
    <property type="protein sequence ID" value="MTV29712.1"/>
    <property type="molecule type" value="Genomic_DNA"/>
</dbReference>
<dbReference type="InterPro" id="IPR003660">
    <property type="entry name" value="HAMP_dom"/>
</dbReference>
<organism evidence="7 8">
    <name type="scientific">Rhodoblastus acidophilus</name>
    <name type="common">Rhodopseudomonas acidophila</name>
    <dbReference type="NCBI Taxonomy" id="1074"/>
    <lineage>
        <taxon>Bacteria</taxon>
        <taxon>Pseudomonadati</taxon>
        <taxon>Pseudomonadota</taxon>
        <taxon>Alphaproteobacteria</taxon>
        <taxon>Hyphomicrobiales</taxon>
        <taxon>Rhodoblastaceae</taxon>
        <taxon>Rhodoblastus</taxon>
    </lineage>
</organism>
<gene>
    <name evidence="7" type="ORF">GJ654_01745</name>
</gene>
<dbReference type="GO" id="GO:0007165">
    <property type="term" value="P:signal transduction"/>
    <property type="evidence" value="ECO:0007669"/>
    <property type="project" value="UniProtKB-KW"/>
</dbReference>
<dbReference type="PROSITE" id="PS50111">
    <property type="entry name" value="CHEMOTAXIS_TRANSDUC_2"/>
    <property type="match status" value="1"/>
</dbReference>
<dbReference type="RefSeq" id="WP_155444361.1">
    <property type="nucleotide sequence ID" value="NZ_JAOQNR010000001.1"/>
</dbReference>
<dbReference type="InterPro" id="IPR004089">
    <property type="entry name" value="MCPsignal_dom"/>
</dbReference>
<evidence type="ECO:0000256" key="1">
    <source>
        <dbReference type="ARBA" id="ARBA00023224"/>
    </source>
</evidence>
<evidence type="ECO:0000256" key="4">
    <source>
        <dbReference type="SAM" id="Phobius"/>
    </source>
</evidence>
<evidence type="ECO:0000313" key="8">
    <source>
        <dbReference type="Proteomes" id="UP000439113"/>
    </source>
</evidence>
<evidence type="ECO:0000313" key="7">
    <source>
        <dbReference type="EMBL" id="MTV29712.1"/>
    </source>
</evidence>
<dbReference type="PANTHER" id="PTHR32089">
    <property type="entry name" value="METHYL-ACCEPTING CHEMOTAXIS PROTEIN MCPB"/>
    <property type="match status" value="1"/>
</dbReference>
<evidence type="ECO:0000259" key="5">
    <source>
        <dbReference type="PROSITE" id="PS50111"/>
    </source>
</evidence>
<dbReference type="SMART" id="SM00283">
    <property type="entry name" value="MA"/>
    <property type="match status" value="1"/>
</dbReference>
<dbReference type="GO" id="GO:0016020">
    <property type="term" value="C:membrane"/>
    <property type="evidence" value="ECO:0007669"/>
    <property type="project" value="InterPro"/>
</dbReference>